<comment type="subcellular location">
    <subcellularLocation>
        <location evidence="1">Cell membrane</location>
        <topology evidence="1">Multi-pass membrane protein</topology>
    </subcellularLocation>
</comment>
<accession>A0ABT2YUZ1</accession>
<feature type="transmembrane region" description="Helical" evidence="6">
    <location>
        <begin position="40"/>
        <end position="63"/>
    </location>
</feature>
<evidence type="ECO:0000313" key="8">
    <source>
        <dbReference type="Proteomes" id="UP001209713"/>
    </source>
</evidence>
<protein>
    <submittedName>
        <fullName evidence="7">LysE family translocator</fullName>
    </submittedName>
</protein>
<evidence type="ECO:0000256" key="2">
    <source>
        <dbReference type="ARBA" id="ARBA00022475"/>
    </source>
</evidence>
<dbReference type="PANTHER" id="PTHR30086:SF19">
    <property type="entry name" value="THREONINE EFFLUX PROTEIN"/>
    <property type="match status" value="1"/>
</dbReference>
<evidence type="ECO:0000256" key="1">
    <source>
        <dbReference type="ARBA" id="ARBA00004651"/>
    </source>
</evidence>
<reference evidence="7 8" key="1">
    <citation type="submission" date="2022-10" db="EMBL/GenBank/DDBJ databases">
        <title>Marinomonas transparenta sp. nov. and Marinomonas sargassi sp. nov., isolated from marine alga (Sargassum natans (L.) Gaillon).</title>
        <authorList>
            <person name="Wang Y."/>
        </authorList>
    </citation>
    <scope>NUCLEOTIDE SEQUENCE [LARGE SCALE GENOMIC DNA]</scope>
    <source>
        <strain evidence="7 8">C2222</strain>
    </source>
</reference>
<feature type="transmembrane region" description="Helical" evidence="6">
    <location>
        <begin position="6"/>
        <end position="28"/>
    </location>
</feature>
<keyword evidence="8" id="KW-1185">Reference proteome</keyword>
<sequence length="218" mass="23574">MQDIQYGLILMGAFIAMASPGPATLAIASTSMNRGRKQGLALASGILTGSLFWSLSAAFGLGALLYANVWLFEAIGYVGAVYLLFLAYKSGREALKKTADHQGDSQQDRAQQRASMEPLIRSSYLKGLAIHLTNPKAILFLGSLFALGLPSDVTTQGLLSVVAVLFIQSACVNLGYAILFSNDTLRQGYFKMRRTFEAFFTVFFAFAGMKILLSKLTS</sequence>
<dbReference type="RefSeq" id="WP_263530958.1">
    <property type="nucleotide sequence ID" value="NZ_JAOVZB010000005.1"/>
</dbReference>
<keyword evidence="5 6" id="KW-0472">Membrane</keyword>
<evidence type="ECO:0000256" key="4">
    <source>
        <dbReference type="ARBA" id="ARBA00022989"/>
    </source>
</evidence>
<keyword evidence="3 6" id="KW-0812">Transmembrane</keyword>
<comment type="caution">
    <text evidence="7">The sequence shown here is derived from an EMBL/GenBank/DDBJ whole genome shotgun (WGS) entry which is preliminary data.</text>
</comment>
<feature type="transmembrane region" description="Helical" evidence="6">
    <location>
        <begin position="69"/>
        <end position="88"/>
    </location>
</feature>
<dbReference type="PANTHER" id="PTHR30086">
    <property type="entry name" value="ARGININE EXPORTER PROTEIN ARGO"/>
    <property type="match status" value="1"/>
</dbReference>
<feature type="transmembrane region" description="Helical" evidence="6">
    <location>
        <begin position="194"/>
        <end position="213"/>
    </location>
</feature>
<evidence type="ECO:0000256" key="6">
    <source>
        <dbReference type="SAM" id="Phobius"/>
    </source>
</evidence>
<organism evidence="7 8">
    <name type="scientific">Marinomonas sargassi</name>
    <dbReference type="NCBI Taxonomy" id="2984494"/>
    <lineage>
        <taxon>Bacteria</taxon>
        <taxon>Pseudomonadati</taxon>
        <taxon>Pseudomonadota</taxon>
        <taxon>Gammaproteobacteria</taxon>
        <taxon>Oceanospirillales</taxon>
        <taxon>Oceanospirillaceae</taxon>
        <taxon>Marinomonas</taxon>
    </lineage>
</organism>
<evidence type="ECO:0000313" key="7">
    <source>
        <dbReference type="EMBL" id="MCV2403580.1"/>
    </source>
</evidence>
<evidence type="ECO:0000256" key="5">
    <source>
        <dbReference type="ARBA" id="ARBA00023136"/>
    </source>
</evidence>
<feature type="transmembrane region" description="Helical" evidence="6">
    <location>
        <begin position="161"/>
        <end position="182"/>
    </location>
</feature>
<proteinExistence type="predicted"/>
<dbReference type="EMBL" id="JAOVZB010000005">
    <property type="protein sequence ID" value="MCV2403580.1"/>
    <property type="molecule type" value="Genomic_DNA"/>
</dbReference>
<dbReference type="InterPro" id="IPR001123">
    <property type="entry name" value="LeuE-type"/>
</dbReference>
<evidence type="ECO:0000256" key="3">
    <source>
        <dbReference type="ARBA" id="ARBA00022692"/>
    </source>
</evidence>
<keyword evidence="2" id="KW-1003">Cell membrane</keyword>
<gene>
    <name evidence="7" type="ORF">OFY17_11925</name>
</gene>
<name>A0ABT2YUZ1_9GAMM</name>
<keyword evidence="4 6" id="KW-1133">Transmembrane helix</keyword>
<dbReference type="Proteomes" id="UP001209713">
    <property type="component" value="Unassembled WGS sequence"/>
</dbReference>
<dbReference type="Pfam" id="PF01810">
    <property type="entry name" value="LysE"/>
    <property type="match status" value="1"/>
</dbReference>